<evidence type="ECO:0000256" key="1">
    <source>
        <dbReference type="ARBA" id="ARBA00001933"/>
    </source>
</evidence>
<dbReference type="FunFam" id="3.40.640.10:FF:000009">
    <property type="entry name" value="Cystathionine gamma-synthase homolog"/>
    <property type="match status" value="1"/>
</dbReference>
<comment type="cofactor">
    <cofactor evidence="1 9">
        <name>pyridoxal 5'-phosphate</name>
        <dbReference type="ChEBI" id="CHEBI:597326"/>
    </cofactor>
</comment>
<dbReference type="InterPro" id="IPR015424">
    <property type="entry name" value="PyrdxlP-dep_Trfase"/>
</dbReference>
<dbReference type="CDD" id="cd00614">
    <property type="entry name" value="CGS_like"/>
    <property type="match status" value="1"/>
</dbReference>
<keyword evidence="5 8" id="KW-0663">Pyridoxal phosphate</keyword>
<dbReference type="PANTHER" id="PTHR11808:SF15">
    <property type="entry name" value="CYSTATHIONINE GAMMA-LYASE"/>
    <property type="match status" value="1"/>
</dbReference>
<evidence type="ECO:0000256" key="9">
    <source>
        <dbReference type="RuleBase" id="RU362118"/>
    </source>
</evidence>
<dbReference type="AlphaFoldDB" id="W8B0N5"/>
<dbReference type="OrthoDB" id="3512640at2759"/>
<dbReference type="CTD" id="1491"/>
<dbReference type="EC" id="4.4.1.1" evidence="4"/>
<dbReference type="InterPro" id="IPR015421">
    <property type="entry name" value="PyrdxlP-dep_Trfase_major"/>
</dbReference>
<evidence type="ECO:0000256" key="2">
    <source>
        <dbReference type="ARBA" id="ARBA00005038"/>
    </source>
</evidence>
<evidence type="ECO:0000256" key="5">
    <source>
        <dbReference type="ARBA" id="ARBA00022898"/>
    </source>
</evidence>
<protein>
    <recommendedName>
        <fullName evidence="4">cystathionine gamma-lyase</fullName>
        <ecNumber evidence="4">4.4.1.1</ecNumber>
    </recommendedName>
    <alternativeName>
        <fullName evidence="7">Gamma-cystathionase</fullName>
    </alternativeName>
</protein>
<name>W8B0N5_CERCA</name>
<organism evidence="10">
    <name type="scientific">Ceratitis capitata</name>
    <name type="common">Mediterranean fruit fly</name>
    <name type="synonym">Tephritis capitata</name>
    <dbReference type="NCBI Taxonomy" id="7213"/>
    <lineage>
        <taxon>Eukaryota</taxon>
        <taxon>Metazoa</taxon>
        <taxon>Ecdysozoa</taxon>
        <taxon>Arthropoda</taxon>
        <taxon>Hexapoda</taxon>
        <taxon>Insecta</taxon>
        <taxon>Pterygota</taxon>
        <taxon>Neoptera</taxon>
        <taxon>Endopterygota</taxon>
        <taxon>Diptera</taxon>
        <taxon>Brachycera</taxon>
        <taxon>Muscomorpha</taxon>
        <taxon>Tephritoidea</taxon>
        <taxon>Tephritidae</taxon>
        <taxon>Ceratitis</taxon>
        <taxon>Ceratitis</taxon>
    </lineage>
</organism>
<dbReference type="GO" id="GO:0030170">
    <property type="term" value="F:pyridoxal phosphate binding"/>
    <property type="evidence" value="ECO:0007669"/>
    <property type="project" value="InterPro"/>
</dbReference>
<dbReference type="Gene3D" id="3.90.1150.10">
    <property type="entry name" value="Aspartate Aminotransferase, domain 1"/>
    <property type="match status" value="1"/>
</dbReference>
<dbReference type="UniPathway" id="UPA00136">
    <property type="reaction ID" value="UER00202"/>
</dbReference>
<dbReference type="InterPro" id="IPR000277">
    <property type="entry name" value="Cys/Met-Metab_PyrdxlP-dep_enz"/>
</dbReference>
<comment type="pathway">
    <text evidence="2">Amino-acid biosynthesis; L-cysteine biosynthesis; L-cysteine from L-homocysteine and L-serine: step 2/2.</text>
</comment>
<evidence type="ECO:0000256" key="4">
    <source>
        <dbReference type="ARBA" id="ARBA00012085"/>
    </source>
</evidence>
<dbReference type="GO" id="GO:0005737">
    <property type="term" value="C:cytoplasm"/>
    <property type="evidence" value="ECO:0007669"/>
    <property type="project" value="TreeGrafter"/>
</dbReference>
<evidence type="ECO:0000256" key="6">
    <source>
        <dbReference type="ARBA" id="ARBA00023192"/>
    </source>
</evidence>
<dbReference type="GO" id="GO:0019343">
    <property type="term" value="P:cysteine biosynthetic process via cystathionine"/>
    <property type="evidence" value="ECO:0007669"/>
    <property type="project" value="TreeGrafter"/>
</dbReference>
<dbReference type="GO" id="GO:0019346">
    <property type="term" value="P:transsulfuration"/>
    <property type="evidence" value="ECO:0007669"/>
    <property type="project" value="InterPro"/>
</dbReference>
<sequence length="393" mass="43470">MEPQFKKQPKGFATKAIHAGQNPLQWKSMSIVPQISLSTTFKQHGPGEHEGFEYSRSGNPTRNVLEKCLAALDGAKYGLTFSSGLGTSMTLFSMLSAGDHIVVGDDVYGGTARLIRQVISRLGIEYSFVDPTDLMAFEAAFKSNTKLVWIETPTNPLIKVADIEAISKISQKRQVIFAVDNTFLTSYFQRPLELGADLVCYSLTKYMNGHSDVVMGCIATNSEELYNKLKFLQNATGIVPSPFDCYQVNRGLKTLALRMEQHQKNGIAIAKFLEKHPFVEKVIHPALPSHPQHQLALKQTYGYSGVFSFYLKGGLENSKVFLQSIKVFTLAESLGGYESLAEIPLIMTHASVPEEERKKLGINESLIRLSVGLEDVDDLIEDLENALKKASAL</sequence>
<comment type="similarity">
    <text evidence="3 9">Belongs to the trans-sulfuration enzymes family.</text>
</comment>
<keyword evidence="6" id="KW-0198">Cysteine biosynthesis</keyword>
<evidence type="ECO:0000256" key="7">
    <source>
        <dbReference type="ARBA" id="ARBA00029853"/>
    </source>
</evidence>
<dbReference type="InterPro" id="IPR015422">
    <property type="entry name" value="PyrdxlP-dep_Trfase_small"/>
</dbReference>
<evidence type="ECO:0000313" key="10">
    <source>
        <dbReference type="EMBL" id="JAB94655.1"/>
    </source>
</evidence>
<evidence type="ECO:0000256" key="3">
    <source>
        <dbReference type="ARBA" id="ARBA00009077"/>
    </source>
</evidence>
<dbReference type="Pfam" id="PF01053">
    <property type="entry name" value="Cys_Met_Meta_PP"/>
    <property type="match status" value="1"/>
</dbReference>
<evidence type="ECO:0000256" key="8">
    <source>
        <dbReference type="PIRSR" id="PIRSR001434-2"/>
    </source>
</evidence>
<keyword evidence="10" id="KW-0456">Lyase</keyword>
<accession>W8B0N5</accession>
<reference evidence="10" key="1">
    <citation type="submission" date="2013-07" db="EMBL/GenBank/DDBJ databases">
        <authorList>
            <person name="Geib S."/>
        </authorList>
    </citation>
    <scope>NUCLEOTIDE SEQUENCE</scope>
</reference>
<reference evidence="10" key="2">
    <citation type="journal article" date="2014" name="BMC Genomics">
        <title>A genomic perspective to assessing quality of mass-reared SIT flies used in Mediterranean fruit fly (Ceratitis capitata) eradication in California.</title>
        <authorList>
            <person name="Calla B."/>
            <person name="Hall B."/>
            <person name="Hou S."/>
            <person name="Geib S.M."/>
        </authorList>
    </citation>
    <scope>NUCLEOTIDE SEQUENCE</scope>
</reference>
<dbReference type="KEGG" id="ccat:101461808"/>
<feature type="modified residue" description="N6-(pyridoxal phosphate)lysine" evidence="8">
    <location>
        <position position="205"/>
    </location>
</feature>
<dbReference type="PIRSF" id="PIRSF001434">
    <property type="entry name" value="CGS"/>
    <property type="match status" value="1"/>
</dbReference>
<proteinExistence type="evidence at transcript level"/>
<keyword evidence="6" id="KW-0028">Amino-acid biosynthesis</keyword>
<dbReference type="FunFam" id="3.90.1150.10:FF:000008">
    <property type="entry name" value="Cystathionine gamma-synthase"/>
    <property type="match status" value="1"/>
</dbReference>
<dbReference type="GeneID" id="101461808"/>
<dbReference type="EMBL" id="GAMC01011900">
    <property type="protein sequence ID" value="JAB94655.1"/>
    <property type="molecule type" value="mRNA"/>
</dbReference>
<dbReference type="PROSITE" id="PS00868">
    <property type="entry name" value="CYS_MET_METAB_PP"/>
    <property type="match status" value="1"/>
</dbReference>
<dbReference type="InterPro" id="IPR054542">
    <property type="entry name" value="Cys_met_metab_PP"/>
</dbReference>
<gene>
    <name evidence="10" type="primary">CGL</name>
</gene>
<dbReference type="PANTHER" id="PTHR11808">
    <property type="entry name" value="TRANS-SULFURATION ENZYME FAMILY MEMBER"/>
    <property type="match status" value="1"/>
</dbReference>
<dbReference type="GO" id="GO:0004123">
    <property type="term" value="F:cystathionine gamma-lyase activity"/>
    <property type="evidence" value="ECO:0007669"/>
    <property type="project" value="TreeGrafter"/>
</dbReference>
<dbReference type="SUPFAM" id="SSF53383">
    <property type="entry name" value="PLP-dependent transferases"/>
    <property type="match status" value="1"/>
</dbReference>
<dbReference type="Gene3D" id="3.40.640.10">
    <property type="entry name" value="Type I PLP-dependent aspartate aminotransferase-like (Major domain)"/>
    <property type="match status" value="1"/>
</dbReference>